<keyword evidence="2" id="KW-0804">Transcription</keyword>
<dbReference type="OrthoDB" id="670089at2"/>
<dbReference type="GO" id="GO:0003700">
    <property type="term" value="F:DNA-binding transcription factor activity"/>
    <property type="evidence" value="ECO:0007669"/>
    <property type="project" value="InterPro"/>
</dbReference>
<evidence type="ECO:0000313" key="4">
    <source>
        <dbReference type="EMBL" id="SDF75770.1"/>
    </source>
</evidence>
<dbReference type="GO" id="GO:0043565">
    <property type="term" value="F:sequence-specific DNA binding"/>
    <property type="evidence" value="ECO:0007669"/>
    <property type="project" value="InterPro"/>
</dbReference>
<evidence type="ECO:0000259" key="3">
    <source>
        <dbReference type="PROSITE" id="PS01124"/>
    </source>
</evidence>
<dbReference type="Pfam" id="PF12833">
    <property type="entry name" value="HTH_18"/>
    <property type="match status" value="1"/>
</dbReference>
<gene>
    <name evidence="4" type="ORF">SAMN04488121_102880</name>
</gene>
<dbReference type="STRING" id="104663.SAMN04488121_102880"/>
<dbReference type="PANTHER" id="PTHR11019:SF159">
    <property type="entry name" value="TRANSCRIPTIONAL REGULATOR-RELATED"/>
    <property type="match status" value="1"/>
</dbReference>
<dbReference type="Proteomes" id="UP000199045">
    <property type="component" value="Unassembled WGS sequence"/>
</dbReference>
<evidence type="ECO:0000313" key="5">
    <source>
        <dbReference type="Proteomes" id="UP000199045"/>
    </source>
</evidence>
<reference evidence="4 5" key="1">
    <citation type="submission" date="2016-10" db="EMBL/GenBank/DDBJ databases">
        <authorList>
            <person name="de Groot N.N."/>
        </authorList>
    </citation>
    <scope>NUCLEOTIDE SEQUENCE [LARGE SCALE GENOMIC DNA]</scope>
    <source>
        <strain evidence="4 5">DSM 527</strain>
    </source>
</reference>
<evidence type="ECO:0000256" key="1">
    <source>
        <dbReference type="ARBA" id="ARBA00023015"/>
    </source>
</evidence>
<dbReference type="InterPro" id="IPR009057">
    <property type="entry name" value="Homeodomain-like_sf"/>
</dbReference>
<dbReference type="PROSITE" id="PS01124">
    <property type="entry name" value="HTH_ARAC_FAMILY_2"/>
    <property type="match status" value="1"/>
</dbReference>
<sequence length="108" mass="12519">MTFTEYEIKILNEVFDQISESAPAQLDTTAIISKYRLSPRTFVRAYKKLFGKTPSQHHHEVAMLYAKERIKEGVQIKTVARELGYHDIANFSRKFKRVIGYPPSKVTL</sequence>
<dbReference type="SMART" id="SM00342">
    <property type="entry name" value="HTH_ARAC"/>
    <property type="match status" value="1"/>
</dbReference>
<protein>
    <submittedName>
        <fullName evidence="4">AraC-type DNA-binding protein</fullName>
    </submittedName>
</protein>
<dbReference type="PANTHER" id="PTHR11019">
    <property type="entry name" value="HTH-TYPE TRANSCRIPTIONAL REGULATOR NIMR"/>
    <property type="match status" value="1"/>
</dbReference>
<dbReference type="SUPFAM" id="SSF46689">
    <property type="entry name" value="Homeodomain-like"/>
    <property type="match status" value="1"/>
</dbReference>
<evidence type="ECO:0000256" key="2">
    <source>
        <dbReference type="ARBA" id="ARBA00023163"/>
    </source>
</evidence>
<proteinExistence type="predicted"/>
<dbReference type="Gene3D" id="1.10.10.60">
    <property type="entry name" value="Homeodomain-like"/>
    <property type="match status" value="1"/>
</dbReference>
<accession>A0A1G7NR87</accession>
<dbReference type="EMBL" id="FNBN01000002">
    <property type="protein sequence ID" value="SDF75770.1"/>
    <property type="molecule type" value="Genomic_DNA"/>
</dbReference>
<dbReference type="InterPro" id="IPR018060">
    <property type="entry name" value="HTH_AraC"/>
</dbReference>
<feature type="domain" description="HTH araC/xylS-type" evidence="3">
    <location>
        <begin position="12"/>
        <end position="108"/>
    </location>
</feature>
<name>A0A1G7NR87_CHIFI</name>
<organism evidence="4 5">
    <name type="scientific">Chitinophaga filiformis</name>
    <name type="common">Myxococcus filiformis</name>
    <name type="synonym">Flexibacter filiformis</name>
    <dbReference type="NCBI Taxonomy" id="104663"/>
    <lineage>
        <taxon>Bacteria</taxon>
        <taxon>Pseudomonadati</taxon>
        <taxon>Bacteroidota</taxon>
        <taxon>Chitinophagia</taxon>
        <taxon>Chitinophagales</taxon>
        <taxon>Chitinophagaceae</taxon>
        <taxon>Chitinophaga</taxon>
    </lineage>
</organism>
<dbReference type="RefSeq" id="WP_089831592.1">
    <property type="nucleotide sequence ID" value="NZ_FNBN01000002.1"/>
</dbReference>
<keyword evidence="1" id="KW-0805">Transcription regulation</keyword>
<dbReference type="AlphaFoldDB" id="A0A1G7NR87"/>
<keyword evidence="4" id="KW-0238">DNA-binding</keyword>